<dbReference type="Proteomes" id="UP001168990">
    <property type="component" value="Unassembled WGS sequence"/>
</dbReference>
<proteinExistence type="predicted"/>
<comment type="caution">
    <text evidence="2">The sequence shown here is derived from an EMBL/GenBank/DDBJ whole genome shotgun (WGS) entry which is preliminary data.</text>
</comment>
<feature type="region of interest" description="Disordered" evidence="1">
    <location>
        <begin position="175"/>
        <end position="203"/>
    </location>
</feature>
<evidence type="ECO:0000256" key="1">
    <source>
        <dbReference type="SAM" id="MobiDB-lite"/>
    </source>
</evidence>
<organism evidence="2 3">
    <name type="scientific">Microctonus aethiopoides</name>
    <dbReference type="NCBI Taxonomy" id="144406"/>
    <lineage>
        <taxon>Eukaryota</taxon>
        <taxon>Metazoa</taxon>
        <taxon>Ecdysozoa</taxon>
        <taxon>Arthropoda</taxon>
        <taxon>Hexapoda</taxon>
        <taxon>Insecta</taxon>
        <taxon>Pterygota</taxon>
        <taxon>Neoptera</taxon>
        <taxon>Endopterygota</taxon>
        <taxon>Hymenoptera</taxon>
        <taxon>Apocrita</taxon>
        <taxon>Ichneumonoidea</taxon>
        <taxon>Braconidae</taxon>
        <taxon>Euphorinae</taxon>
        <taxon>Microctonus</taxon>
    </lineage>
</organism>
<reference evidence="2" key="1">
    <citation type="journal article" date="2023" name="bioRxiv">
        <title>Scaffold-level genome assemblies of two parasitoid biocontrol wasps reveal the parthenogenesis mechanism and an associated novel virus.</title>
        <authorList>
            <person name="Inwood S."/>
            <person name="Skelly J."/>
            <person name="Guhlin J."/>
            <person name="Harrop T."/>
            <person name="Goldson S."/>
            <person name="Dearden P."/>
        </authorList>
    </citation>
    <scope>NUCLEOTIDE SEQUENCE</scope>
    <source>
        <strain evidence="2">Irish</strain>
        <tissue evidence="2">Whole body</tissue>
    </source>
</reference>
<reference evidence="2" key="2">
    <citation type="submission" date="2023-03" db="EMBL/GenBank/DDBJ databases">
        <authorList>
            <person name="Inwood S.N."/>
            <person name="Skelly J.G."/>
            <person name="Guhlin J."/>
            <person name="Harrop T.W.R."/>
            <person name="Goldson S.G."/>
            <person name="Dearden P.K."/>
        </authorList>
    </citation>
    <scope>NUCLEOTIDE SEQUENCE</scope>
    <source>
        <strain evidence="2">Irish</strain>
        <tissue evidence="2">Whole body</tissue>
    </source>
</reference>
<protein>
    <submittedName>
        <fullName evidence="2">Uncharacterized protein</fullName>
    </submittedName>
</protein>
<dbReference type="AlphaFoldDB" id="A0AA39KSM3"/>
<evidence type="ECO:0000313" key="2">
    <source>
        <dbReference type="EMBL" id="KAK0172121.1"/>
    </source>
</evidence>
<keyword evidence="3" id="KW-1185">Reference proteome</keyword>
<sequence length="203" mass="22530">MGPKVGPFALIIGENKWPSFIDYVLDIDDKSGIEITVGFAKPNNSLNYDFYLIRDMDLCDVLNGAIDKPESPESQFMIPEMLGLYGVKCPISKGVRNLNPYKFPTLSKIKDIGTGVKNFIIKISNKNNSSTSIITLVAPVKMEYWNAETQEVIKSSSSILFPSLLVPNKNIVEQSRKSLSTGNSQQVERIDETESSGRDGCRD</sequence>
<dbReference type="EMBL" id="JAQQBS010000002">
    <property type="protein sequence ID" value="KAK0172121.1"/>
    <property type="molecule type" value="Genomic_DNA"/>
</dbReference>
<gene>
    <name evidence="2" type="ORF">PV328_005482</name>
</gene>
<feature type="compositionally biased region" description="Polar residues" evidence="1">
    <location>
        <begin position="175"/>
        <end position="187"/>
    </location>
</feature>
<evidence type="ECO:0000313" key="3">
    <source>
        <dbReference type="Proteomes" id="UP001168990"/>
    </source>
</evidence>
<accession>A0AA39KSM3</accession>
<name>A0AA39KSM3_9HYME</name>
<feature type="compositionally biased region" description="Basic and acidic residues" evidence="1">
    <location>
        <begin position="188"/>
        <end position="203"/>
    </location>
</feature>